<evidence type="ECO:0000313" key="6">
    <source>
        <dbReference type="Proteomes" id="UP000648663"/>
    </source>
</evidence>
<protein>
    <submittedName>
        <fullName evidence="4">Flp pilus assembly protein TadG</fullName>
    </submittedName>
</protein>
<dbReference type="InterPro" id="IPR028087">
    <property type="entry name" value="Tad_N"/>
</dbReference>
<dbReference type="AlphaFoldDB" id="A0A846LP75"/>
<sequence>MRRLTRRRGAARLADERGAVAVLVALLIVPVLGLGAIAVDVAALYSDRAQLRNAADAAAIAVALDCARGNCGNTVATATAALTANAGSADAADATLGTPTVSAPSITSSGGSVTVTVRADQAHWFAPVLGQESTRVTASATAGWATTTRGRANFPLAISWCEYQAQIDLYPLTNKTAHRVNGRTLDSSCTGPNGGTVRGGYALTTPDSSSVCRTTSTLGATIAAYPQMYSSGMPSQCTNAYLASLIGSDILFPVWDSISASGAIHVHSYAAFHITGYDVYNYADPALYGWFTYAAQQSDATTDPTTTAPDLGARSVYLQG</sequence>
<evidence type="ECO:0000313" key="5">
    <source>
        <dbReference type="Proteomes" id="UP000552836"/>
    </source>
</evidence>
<keyword evidence="1" id="KW-0472">Membrane</keyword>
<organism evidence="4 5">
    <name type="scientific">Modestobacter marinus</name>
    <dbReference type="NCBI Taxonomy" id="477641"/>
    <lineage>
        <taxon>Bacteria</taxon>
        <taxon>Bacillati</taxon>
        <taxon>Actinomycetota</taxon>
        <taxon>Actinomycetes</taxon>
        <taxon>Geodermatophilales</taxon>
        <taxon>Geodermatophilaceae</taxon>
        <taxon>Modestobacter</taxon>
    </lineage>
</organism>
<dbReference type="Proteomes" id="UP000552836">
    <property type="component" value="Unassembled WGS sequence"/>
</dbReference>
<keyword evidence="1" id="KW-0812">Transmembrane</keyword>
<reference evidence="6" key="2">
    <citation type="journal article" date="2019" name="Int. J. Syst. Evol. Microbiol.">
        <title>The Global Catalogue of Microorganisms (GCM) 10K type strain sequencing project: providing services to taxonomists for standard genome sequencing and annotation.</title>
        <authorList>
            <consortium name="The Broad Institute Genomics Platform"/>
            <consortium name="The Broad Institute Genome Sequencing Center for Infectious Disease"/>
            <person name="Wu L."/>
            <person name="Ma J."/>
        </authorList>
    </citation>
    <scope>NUCLEOTIDE SEQUENCE [LARGE SCALE GENOMIC DNA]</scope>
    <source>
        <strain evidence="6">CGMCC 4.5581</strain>
    </source>
</reference>
<proteinExistence type="predicted"/>
<accession>A0A846LP75</accession>
<gene>
    <name evidence="4" type="ORF">FB380_004221</name>
    <name evidence="3" type="ORF">GCM10011589_21900</name>
</gene>
<reference evidence="4 5" key="3">
    <citation type="submission" date="2020-02" db="EMBL/GenBank/DDBJ databases">
        <title>Sequencing the genomes of 1000 actinobacteria strains.</title>
        <authorList>
            <person name="Klenk H.-P."/>
        </authorList>
    </citation>
    <scope>NUCLEOTIDE SEQUENCE [LARGE SCALE GENOMIC DNA]</scope>
    <source>
        <strain evidence="4 5">DSM 45201</strain>
    </source>
</reference>
<comment type="caution">
    <text evidence="4">The sequence shown here is derived from an EMBL/GenBank/DDBJ whole genome shotgun (WGS) entry which is preliminary data.</text>
</comment>
<evidence type="ECO:0000256" key="1">
    <source>
        <dbReference type="SAM" id="Phobius"/>
    </source>
</evidence>
<reference evidence="3" key="4">
    <citation type="submission" date="2024-05" db="EMBL/GenBank/DDBJ databases">
        <authorList>
            <person name="Sun Q."/>
            <person name="Zhou Y."/>
        </authorList>
    </citation>
    <scope>NUCLEOTIDE SEQUENCE</scope>
    <source>
        <strain evidence="3">CGMCC 4.5581</strain>
    </source>
</reference>
<dbReference type="Pfam" id="PF13400">
    <property type="entry name" value="Tad"/>
    <property type="match status" value="1"/>
</dbReference>
<feature type="domain" description="Putative Flp pilus-assembly TadG-like N-terminal" evidence="2">
    <location>
        <begin position="18"/>
        <end position="63"/>
    </location>
</feature>
<reference evidence="3" key="1">
    <citation type="journal article" date="2014" name="Int. J. Syst. Evol. Microbiol.">
        <title>Complete genome of a new Firmicutes species belonging to the dominant human colonic microbiota ('Ruminococcus bicirculans') reveals two chromosomes and a selective capacity to utilize plant glucans.</title>
        <authorList>
            <consortium name="NISC Comparative Sequencing Program"/>
            <person name="Wegmann U."/>
            <person name="Louis P."/>
            <person name="Goesmann A."/>
            <person name="Henrissat B."/>
            <person name="Duncan S.H."/>
            <person name="Flint H.J."/>
        </authorList>
    </citation>
    <scope>NUCLEOTIDE SEQUENCE</scope>
    <source>
        <strain evidence="3">CGMCC 4.5581</strain>
    </source>
</reference>
<name>A0A846LP75_9ACTN</name>
<dbReference type="Proteomes" id="UP000648663">
    <property type="component" value="Unassembled WGS sequence"/>
</dbReference>
<dbReference type="EMBL" id="BMMI01000004">
    <property type="protein sequence ID" value="GGL65379.1"/>
    <property type="molecule type" value="Genomic_DNA"/>
</dbReference>
<evidence type="ECO:0000259" key="2">
    <source>
        <dbReference type="Pfam" id="PF13400"/>
    </source>
</evidence>
<dbReference type="RefSeq" id="WP_166757314.1">
    <property type="nucleotide sequence ID" value="NZ_BAABJU010000028.1"/>
</dbReference>
<feature type="transmembrane region" description="Helical" evidence="1">
    <location>
        <begin position="20"/>
        <end position="45"/>
    </location>
</feature>
<keyword evidence="6" id="KW-1185">Reference proteome</keyword>
<evidence type="ECO:0000313" key="4">
    <source>
        <dbReference type="EMBL" id="NIH69723.1"/>
    </source>
</evidence>
<keyword evidence="1" id="KW-1133">Transmembrane helix</keyword>
<dbReference type="EMBL" id="JAAMPA010000003">
    <property type="protein sequence ID" value="NIH69723.1"/>
    <property type="molecule type" value="Genomic_DNA"/>
</dbReference>
<evidence type="ECO:0000313" key="3">
    <source>
        <dbReference type="EMBL" id="GGL65379.1"/>
    </source>
</evidence>